<organism evidence="1 2">
    <name type="scientific">Bimuria novae-zelandiae CBS 107.79</name>
    <dbReference type="NCBI Taxonomy" id="1447943"/>
    <lineage>
        <taxon>Eukaryota</taxon>
        <taxon>Fungi</taxon>
        <taxon>Dikarya</taxon>
        <taxon>Ascomycota</taxon>
        <taxon>Pezizomycotina</taxon>
        <taxon>Dothideomycetes</taxon>
        <taxon>Pleosporomycetidae</taxon>
        <taxon>Pleosporales</taxon>
        <taxon>Massarineae</taxon>
        <taxon>Didymosphaeriaceae</taxon>
        <taxon>Bimuria</taxon>
    </lineage>
</organism>
<name>A0A6A5VFG1_9PLEO</name>
<keyword evidence="2" id="KW-1185">Reference proteome</keyword>
<evidence type="ECO:0000313" key="1">
    <source>
        <dbReference type="EMBL" id="KAF1975498.1"/>
    </source>
</evidence>
<dbReference type="Proteomes" id="UP000800036">
    <property type="component" value="Unassembled WGS sequence"/>
</dbReference>
<dbReference type="EMBL" id="ML976670">
    <property type="protein sequence ID" value="KAF1975498.1"/>
    <property type="molecule type" value="Genomic_DNA"/>
</dbReference>
<accession>A0A6A5VFG1</accession>
<gene>
    <name evidence="1" type="ORF">BU23DRAFT_75515</name>
</gene>
<reference evidence="1" key="1">
    <citation type="journal article" date="2020" name="Stud. Mycol.">
        <title>101 Dothideomycetes genomes: a test case for predicting lifestyles and emergence of pathogens.</title>
        <authorList>
            <person name="Haridas S."/>
            <person name="Albert R."/>
            <person name="Binder M."/>
            <person name="Bloem J."/>
            <person name="Labutti K."/>
            <person name="Salamov A."/>
            <person name="Andreopoulos B."/>
            <person name="Baker S."/>
            <person name="Barry K."/>
            <person name="Bills G."/>
            <person name="Bluhm B."/>
            <person name="Cannon C."/>
            <person name="Castanera R."/>
            <person name="Culley D."/>
            <person name="Daum C."/>
            <person name="Ezra D."/>
            <person name="Gonzalez J."/>
            <person name="Henrissat B."/>
            <person name="Kuo A."/>
            <person name="Liang C."/>
            <person name="Lipzen A."/>
            <person name="Lutzoni F."/>
            <person name="Magnuson J."/>
            <person name="Mondo S."/>
            <person name="Nolan M."/>
            <person name="Ohm R."/>
            <person name="Pangilinan J."/>
            <person name="Park H.-J."/>
            <person name="Ramirez L."/>
            <person name="Alfaro M."/>
            <person name="Sun H."/>
            <person name="Tritt A."/>
            <person name="Yoshinaga Y."/>
            <person name="Zwiers L.-H."/>
            <person name="Turgeon B."/>
            <person name="Goodwin S."/>
            <person name="Spatafora J."/>
            <person name="Crous P."/>
            <person name="Grigoriev I."/>
        </authorList>
    </citation>
    <scope>NUCLEOTIDE SEQUENCE</scope>
    <source>
        <strain evidence="1">CBS 107.79</strain>
    </source>
</reference>
<sequence>MVHWPSNVANHAGARQPLNRQSVTPWDGVFRLHEGPFQSLCSGLILGRSPPCPAPQHARARSEVSGVGSTVSDLALPLILHRSRHQAQILCATRKHDALFSQFGCWHCRLLFAVFSLGSSRVALVCRVECIYPYPPLAGARYFASNCSIVFKPIFELSGRVHL</sequence>
<evidence type="ECO:0000313" key="2">
    <source>
        <dbReference type="Proteomes" id="UP000800036"/>
    </source>
</evidence>
<protein>
    <submittedName>
        <fullName evidence="1">Uncharacterized protein</fullName>
    </submittedName>
</protein>
<proteinExistence type="predicted"/>
<dbReference type="AlphaFoldDB" id="A0A6A5VFG1"/>